<reference evidence="1" key="2">
    <citation type="journal article" date="2015" name="Fish Shellfish Immunol.">
        <title>Early steps in the European eel (Anguilla anguilla)-Vibrio vulnificus interaction in the gills: Role of the RtxA13 toxin.</title>
        <authorList>
            <person name="Callol A."/>
            <person name="Pajuelo D."/>
            <person name="Ebbesson L."/>
            <person name="Teles M."/>
            <person name="MacKenzie S."/>
            <person name="Amaro C."/>
        </authorList>
    </citation>
    <scope>NUCLEOTIDE SEQUENCE</scope>
</reference>
<reference evidence="1" key="1">
    <citation type="submission" date="2014-11" db="EMBL/GenBank/DDBJ databases">
        <authorList>
            <person name="Amaro Gonzalez C."/>
        </authorList>
    </citation>
    <scope>NUCLEOTIDE SEQUENCE</scope>
</reference>
<proteinExistence type="predicted"/>
<sequence>MLGDGRLSSATSPTTEKTVAFLSLLF</sequence>
<evidence type="ECO:0000313" key="1">
    <source>
        <dbReference type="EMBL" id="JAH62997.1"/>
    </source>
</evidence>
<accession>A0A0E9UBA1</accession>
<organism evidence="1">
    <name type="scientific">Anguilla anguilla</name>
    <name type="common">European freshwater eel</name>
    <name type="synonym">Muraena anguilla</name>
    <dbReference type="NCBI Taxonomy" id="7936"/>
    <lineage>
        <taxon>Eukaryota</taxon>
        <taxon>Metazoa</taxon>
        <taxon>Chordata</taxon>
        <taxon>Craniata</taxon>
        <taxon>Vertebrata</taxon>
        <taxon>Euteleostomi</taxon>
        <taxon>Actinopterygii</taxon>
        <taxon>Neopterygii</taxon>
        <taxon>Teleostei</taxon>
        <taxon>Anguilliformes</taxon>
        <taxon>Anguillidae</taxon>
        <taxon>Anguilla</taxon>
    </lineage>
</organism>
<dbReference type="EMBL" id="GBXM01045580">
    <property type="protein sequence ID" value="JAH62997.1"/>
    <property type="molecule type" value="Transcribed_RNA"/>
</dbReference>
<name>A0A0E9UBA1_ANGAN</name>
<dbReference type="AlphaFoldDB" id="A0A0E9UBA1"/>
<protein>
    <submittedName>
        <fullName evidence="1">Uncharacterized protein</fullName>
    </submittedName>
</protein>